<evidence type="ECO:0000256" key="3">
    <source>
        <dbReference type="SAM" id="Phobius"/>
    </source>
</evidence>
<dbReference type="EMBL" id="MH450129">
    <property type="protein sequence ID" value="AXH44896.1"/>
    <property type="molecule type" value="Genomic_DNA"/>
</dbReference>
<feature type="compositionally biased region" description="Basic residues" evidence="2">
    <location>
        <begin position="1659"/>
        <end position="1672"/>
    </location>
</feature>
<feature type="transmembrane region" description="Helical" evidence="3">
    <location>
        <begin position="759"/>
        <end position="791"/>
    </location>
</feature>
<dbReference type="Pfam" id="PF06737">
    <property type="entry name" value="Transglycosylas"/>
    <property type="match status" value="1"/>
</dbReference>
<feature type="compositionally biased region" description="Polar residues" evidence="2">
    <location>
        <begin position="1486"/>
        <end position="1497"/>
    </location>
</feature>
<gene>
    <name evidence="5" type="primary">33</name>
    <name evidence="5" type="ORF">SEA_RIBEYE_33</name>
</gene>
<sequence length="1672" mass="171250">MTAGGGQWAEAEVGVTLNWDNVEGELRERLERSSAQAAQVVRRNWAKLERSTRQSFDRMASAFARAMRKVETDGEKHASAVARSWSVALTRMVARTDVAVGKIKAALAEIPNDIPVRIAVSHIGMQTAEIRRLSTALTRLQQVGDVTSTVSIVTAGASADDLRNLASALRRVSKFESMSLVIDAKVNGLAEVERLAAALRALPRRTNVDVNANTSAISKITKALSGKGLLGGLLGIAGGFASAGATMLKWTAIAGGATVVIAGMLPALSALGAALGAGLFGAAVAGAGAFAAGLTAIAGVVATVKTATLGVGEAIKNAFDPANAEKFAEAMAKLSPQARAFVLAFQTLGKQFKEIVQQPVQDAFFAGLAPQIAGLQTKLVPLRNMMLNVADGFNEGAKSALGFINSATGTRVVGDLLREAGNMGANLGTALGNLVPGIAAIGAGASQVFGPMTNGIGGAARELSNMLVAAQQSGRMGEFFRDAIDLAKQLWFVIQQVGGIISAVFSAAAAAGDGVLGGLAEKLQTINAYLSAGEGRDALIQFFTAMQSAVATVLPIVMQLATIIGTTVAPALAGLIVQIGPSISGLVDMLGQGMANLAPAMQPLGAAISAIATAIGPVLPVLGTLLATFAQLAGPIIGALAQALGPVLVTVGQALISILQALMPAVEPVSQLFVALGPVIGQLATVLAGALIGALNTAVPVFVMLVNAATSLMPVVVGLLQMLAPLAPVIGGIAAAVGILVIGFKAFRMVQTIITAVRTAWMLLSLAFTLSPIGMIITGIVALVAALALFFTKTELGRQIWQSVMGALKATWDVVWPALKAGFDAIGAAAMWLWNNAIKPAFGFIQAIFGVLWGAVKVYFTIWSTLFKIAGAVVMWLWTNAIQPAFGFIGGLIGSVWNGVIRPIFDLFMAGLRAVGDAALWLWNNAIKPAWDLIQGAIEKVWNFVKPIFGKIGDAFRTMGDIASRIGSAIKDAFSGVVDVIKAPIHAIGRLLAALPDSILGVDIPGVGAIKSFGQTMQGLRDGGPVRMQLQSFANGSHGPIRGPGTTTSDSILARLSRGEYVLPARSVNASTLPWIEALRAGWVPPAGLLGALPAFREGGAVGREPYGLPVGSSVSYGDNDGLFPQWVRDIEKRFGVQASTYAGHQEKSGKNKGIDWSGPVPNMQRLAEYFASIKGDLEQVIWMNPNTGQKIGVADGQMVGPGTSQPGYYSADWSGHTDHVHTRQSYSLGGTPSTQKGIGTPGSTASTSGLGATSTPIGSGLGASSSSGSSSSGSSGGAQWGNSGGSSKFNTADEADKGGVIPVWVENWPALMGGGGGGGSSSTSLGGTTDPALGLTGTPAASKAGEDTIPLKKNPDGTYSSTDPAWDHLIKRESGGRADRKQEIVDANSGGNEASGLFQIAKGTWAGNGGLKFAPTAGQATPEEQAIVAARIFNKSGGQPWGAGLAGREDEAKLRAGIVRKGSPLPGAAPAPAPAPTEANPMPVSVTNTPEVTPTTDDPAGAPANAPKRPEMAAITLGGGPVSGQLGGAAKSAIAYGVDTTLFDNPGALGKFDNSKAKTSLGARAGDVANSAISGQLGAALGIFGLDVQPPVVEAIGQYMTDNPLTGPPKDGEPVTQKNLVDLVSDLARQAWEAGSVSVVVQGNADGDDVANKVDNGRRRRMRRYVKPGPS</sequence>
<feature type="region of interest" description="Disordered" evidence="2">
    <location>
        <begin position="1223"/>
        <end position="1295"/>
    </location>
</feature>
<evidence type="ECO:0000256" key="2">
    <source>
        <dbReference type="SAM" id="MobiDB-lite"/>
    </source>
</evidence>
<feature type="transmembrane region" description="Helical" evidence="3">
    <location>
        <begin position="538"/>
        <end position="557"/>
    </location>
</feature>
<feature type="transmembrane region" description="Helical" evidence="3">
    <location>
        <begin position="699"/>
        <end position="720"/>
    </location>
</feature>
<keyword evidence="3" id="KW-0472">Membrane</keyword>
<organism evidence="5 6">
    <name type="scientific">Gordonia phage Ribeye</name>
    <dbReference type="NCBI Taxonomy" id="2250417"/>
    <lineage>
        <taxon>Viruses</taxon>
        <taxon>Duplodnaviria</taxon>
        <taxon>Heunggongvirae</taxon>
        <taxon>Uroviricota</taxon>
        <taxon>Caudoviricetes</taxon>
        <taxon>Stackebrandtviridae</taxon>
        <taxon>Schenleyvirinae</taxon>
        <taxon>Kroosvirus</taxon>
        <taxon>Kroosvirus ribeye</taxon>
    </lineage>
</organism>
<feature type="domain" description="Resuscitation-promoting factor core lysozyme-like" evidence="4">
    <location>
        <begin position="1363"/>
        <end position="1443"/>
    </location>
</feature>
<keyword evidence="3" id="KW-1133">Transmembrane helix</keyword>
<feature type="transmembrane region" description="Helical" evidence="3">
    <location>
        <begin position="279"/>
        <end position="302"/>
    </location>
</feature>
<keyword evidence="6" id="KW-1185">Reference proteome</keyword>
<feature type="transmembrane region" description="Helical" evidence="3">
    <location>
        <begin position="875"/>
        <end position="897"/>
    </location>
</feature>
<feature type="compositionally biased region" description="Gly residues" evidence="2">
    <location>
        <begin position="1275"/>
        <end position="1285"/>
    </location>
</feature>
<reference evidence="5 6" key="1">
    <citation type="submission" date="2018-06" db="EMBL/GenBank/DDBJ databases">
        <authorList>
            <person name="Plymale R.C."/>
            <person name="Vermillion C.D."/>
            <person name="Bowman H."/>
            <person name="Gills J.R."/>
            <person name="Wooten L.C."/>
            <person name="Askins J.L."/>
            <person name="Brownlee C.M."/>
            <person name="Davis H.K."/>
            <person name="Edmondson E.M."/>
            <person name="Edwards S.L."/>
            <person name="Haberman K.L."/>
            <person name="Jacobs K.R."/>
            <person name="Jones G.C."/>
            <person name="Livingston L.W."/>
            <person name="Masengale M.E."/>
            <person name="Morrison C.M."/>
            <person name="Mullins A.M."/>
            <person name="Pate M.D."/>
            <person name="Pennington B.T."/>
            <person name="Pickard K.N."/>
            <person name="Rainwater D.R."/>
            <person name="Studdard A.C."/>
            <person name="Walker A.L."/>
            <person name="Reyna N.S."/>
            <person name="Garlena R.A."/>
            <person name="Russell D.A."/>
            <person name="Pope W.H."/>
            <person name="Jacobs-Sera D."/>
            <person name="Hendrix R.W."/>
            <person name="Hatfull G.F."/>
        </authorList>
    </citation>
    <scope>NUCLEOTIDE SEQUENCE [LARGE SCALE GENOMIC DNA]</scope>
</reference>
<feature type="region of interest" description="Disordered" evidence="2">
    <location>
        <begin position="1647"/>
        <end position="1672"/>
    </location>
</feature>
<feature type="transmembrane region" description="Helical" evidence="3">
    <location>
        <begin position="726"/>
        <end position="747"/>
    </location>
</feature>
<dbReference type="SUPFAM" id="SSF53955">
    <property type="entry name" value="Lysozyme-like"/>
    <property type="match status" value="1"/>
</dbReference>
<feature type="transmembrane region" description="Helical" evidence="3">
    <location>
        <begin position="252"/>
        <end position="273"/>
    </location>
</feature>
<name>A0A345KPE4_9CAUD</name>
<dbReference type="InterPro" id="IPR010618">
    <property type="entry name" value="RPF"/>
</dbReference>
<dbReference type="GO" id="GO:0016787">
    <property type="term" value="F:hydrolase activity"/>
    <property type="evidence" value="ECO:0007669"/>
    <property type="project" value="UniProtKB-KW"/>
</dbReference>
<dbReference type="RefSeq" id="YP_010002167.1">
    <property type="nucleotide sequence ID" value="NC_053241.1"/>
</dbReference>
<dbReference type="Proteomes" id="UP000257630">
    <property type="component" value="Segment"/>
</dbReference>
<feature type="transmembrane region" description="Helical" evidence="3">
    <location>
        <begin position="604"/>
        <end position="627"/>
    </location>
</feature>
<proteinExistence type="predicted"/>
<feature type="region of interest" description="Disordered" evidence="2">
    <location>
        <begin position="1198"/>
        <end position="1217"/>
    </location>
</feature>
<evidence type="ECO:0000313" key="6">
    <source>
        <dbReference type="Proteomes" id="UP000257630"/>
    </source>
</evidence>
<evidence type="ECO:0000256" key="1">
    <source>
        <dbReference type="ARBA" id="ARBA00022801"/>
    </source>
</evidence>
<feature type="compositionally biased region" description="Low complexity" evidence="2">
    <location>
        <begin position="1242"/>
        <end position="1274"/>
    </location>
</feature>
<feature type="transmembrane region" description="Helical" evidence="3">
    <location>
        <begin position="669"/>
        <end position="692"/>
    </location>
</feature>
<keyword evidence="1" id="KW-0378">Hydrolase</keyword>
<evidence type="ECO:0000313" key="5">
    <source>
        <dbReference type="EMBL" id="AXH44896.1"/>
    </source>
</evidence>
<evidence type="ECO:0000259" key="4">
    <source>
        <dbReference type="Pfam" id="PF06737"/>
    </source>
</evidence>
<accession>A0A345KPE4</accession>
<dbReference type="GeneID" id="63026714"/>
<feature type="region of interest" description="Disordered" evidence="2">
    <location>
        <begin position="1462"/>
        <end position="1508"/>
    </location>
</feature>
<feature type="transmembrane region" description="Helical" evidence="3">
    <location>
        <begin position="564"/>
        <end position="584"/>
    </location>
</feature>
<feature type="transmembrane region" description="Helical" evidence="3">
    <location>
        <begin position="490"/>
        <end position="511"/>
    </location>
</feature>
<feature type="transmembrane region" description="Helical" evidence="3">
    <location>
        <begin position="228"/>
        <end position="245"/>
    </location>
</feature>
<dbReference type="Gene3D" id="1.10.530.10">
    <property type="match status" value="1"/>
</dbReference>
<protein>
    <submittedName>
        <fullName evidence="5">Tape measure protein</fullName>
    </submittedName>
</protein>
<feature type="region of interest" description="Disordered" evidence="2">
    <location>
        <begin position="1313"/>
        <end position="1365"/>
    </location>
</feature>
<dbReference type="InterPro" id="IPR023346">
    <property type="entry name" value="Lysozyme-like_dom_sf"/>
</dbReference>
<dbReference type="KEGG" id="vg:63026714"/>
<feature type="transmembrane region" description="Helical" evidence="3">
    <location>
        <begin position="841"/>
        <end position="863"/>
    </location>
</feature>
<keyword evidence="3" id="KW-0812">Transmembrane</keyword>
<feature type="compositionally biased region" description="Basic and acidic residues" evidence="2">
    <location>
        <begin position="1345"/>
        <end position="1356"/>
    </location>
</feature>
<feature type="compositionally biased region" description="Polar residues" evidence="2">
    <location>
        <begin position="1224"/>
        <end position="1238"/>
    </location>
</feature>
<feature type="transmembrane region" description="Helical" evidence="3">
    <location>
        <begin position="639"/>
        <end position="663"/>
    </location>
</feature>